<proteinExistence type="predicted"/>
<keyword evidence="1" id="KW-0472">Membrane</keyword>
<protein>
    <submittedName>
        <fullName evidence="2">Uncharacterized protein</fullName>
    </submittedName>
</protein>
<name>A0A5N6J2W8_9EURO</name>
<evidence type="ECO:0000313" key="2">
    <source>
        <dbReference type="EMBL" id="KAB8273008.1"/>
    </source>
</evidence>
<organism evidence="2 3">
    <name type="scientific">Aspergillus minisclerotigenes</name>
    <dbReference type="NCBI Taxonomy" id="656917"/>
    <lineage>
        <taxon>Eukaryota</taxon>
        <taxon>Fungi</taxon>
        <taxon>Dikarya</taxon>
        <taxon>Ascomycota</taxon>
        <taxon>Pezizomycotina</taxon>
        <taxon>Eurotiomycetes</taxon>
        <taxon>Eurotiomycetidae</taxon>
        <taxon>Eurotiales</taxon>
        <taxon>Aspergillaceae</taxon>
        <taxon>Aspergillus</taxon>
        <taxon>Aspergillus subgen. Circumdati</taxon>
    </lineage>
</organism>
<evidence type="ECO:0000313" key="3">
    <source>
        <dbReference type="Proteomes" id="UP000326289"/>
    </source>
</evidence>
<keyword evidence="1" id="KW-1133">Transmembrane helix</keyword>
<keyword evidence="1" id="KW-0812">Transmembrane</keyword>
<keyword evidence="3" id="KW-1185">Reference proteome</keyword>
<evidence type="ECO:0000256" key="1">
    <source>
        <dbReference type="SAM" id="Phobius"/>
    </source>
</evidence>
<dbReference type="AlphaFoldDB" id="A0A5N6J2W8"/>
<accession>A0A5N6J2W8</accession>
<reference evidence="2 3" key="1">
    <citation type="submission" date="2019-04" db="EMBL/GenBank/DDBJ databases">
        <title>Fungal friends and foes A comparative genomics study of 23 Aspergillus species from section Flavi.</title>
        <authorList>
            <consortium name="DOE Joint Genome Institute"/>
            <person name="Kjaerbolling I."/>
            <person name="Vesth T.C."/>
            <person name="Frisvad J.C."/>
            <person name="Nybo J.L."/>
            <person name="Theobald S."/>
            <person name="Kildgaard S."/>
            <person name="Petersen T.I."/>
            <person name="Kuo A."/>
            <person name="Sato A."/>
            <person name="Lyhne E.K."/>
            <person name="Kogle M.E."/>
            <person name="Wiebenga A."/>
            <person name="Kun R.S."/>
            <person name="Lubbers R.J."/>
            <person name="Makela M.R."/>
            <person name="Barry K."/>
            <person name="Chovatia M."/>
            <person name="Clum A."/>
            <person name="Daum C."/>
            <person name="Haridas S."/>
            <person name="He G."/>
            <person name="LaButti K."/>
            <person name="Lipzen A."/>
            <person name="Mondo S."/>
            <person name="Pangilinan J."/>
            <person name="Riley R."/>
            <person name="Salamov A."/>
            <person name="Simmons B.A."/>
            <person name="Magnuson J.K."/>
            <person name="Henrissat B."/>
            <person name="Mortensen U.H."/>
            <person name="Larsen T.O."/>
            <person name="De vries R.P."/>
            <person name="Grigoriev I.V."/>
            <person name="Machida M."/>
            <person name="Baker S.E."/>
            <person name="Andersen M.R."/>
        </authorList>
    </citation>
    <scope>NUCLEOTIDE SEQUENCE [LARGE SCALE GENOMIC DNA]</scope>
    <source>
        <strain evidence="2 3">CBS 117635</strain>
    </source>
</reference>
<gene>
    <name evidence="2" type="ORF">BDV30DRAFT_117309</name>
</gene>
<sequence length="69" mass="7974">MGGMYCYQAWCRGVFSLLFLFFFLLLPFLLIVDSPPFVFDFSIISPFLSHLFLIVSRCMFCCVDAVRTA</sequence>
<feature type="transmembrane region" description="Helical" evidence="1">
    <location>
        <begin position="12"/>
        <end position="31"/>
    </location>
</feature>
<dbReference type="EMBL" id="ML732800">
    <property type="protein sequence ID" value="KAB8273008.1"/>
    <property type="molecule type" value="Genomic_DNA"/>
</dbReference>
<dbReference type="Proteomes" id="UP000326289">
    <property type="component" value="Unassembled WGS sequence"/>
</dbReference>
<feature type="transmembrane region" description="Helical" evidence="1">
    <location>
        <begin position="43"/>
        <end position="66"/>
    </location>
</feature>